<proteinExistence type="predicted"/>
<reference evidence="2 3" key="1">
    <citation type="journal article" date="2013" name="Environ. Microbiol.">
        <title>Genome analysis of Chitinivibrio alkaliphilus gen. nov., sp. nov., a novel extremely haloalkaliphilic anaerobic chitinolytic bacterium from the candidate phylum Termite Group 3.</title>
        <authorList>
            <person name="Sorokin D.Y."/>
            <person name="Gumerov V.M."/>
            <person name="Rakitin A.L."/>
            <person name="Beletsky A.V."/>
            <person name="Damste J.S."/>
            <person name="Muyzer G."/>
            <person name="Mardanov A.V."/>
            <person name="Ravin N.V."/>
        </authorList>
    </citation>
    <scope>NUCLEOTIDE SEQUENCE [LARGE SCALE GENOMIC DNA]</scope>
    <source>
        <strain evidence="2 3">ACht1</strain>
    </source>
</reference>
<dbReference type="Proteomes" id="UP000017148">
    <property type="component" value="Unassembled WGS sequence"/>
</dbReference>
<evidence type="ECO:0000313" key="2">
    <source>
        <dbReference type="EMBL" id="ERP39207.1"/>
    </source>
</evidence>
<dbReference type="STRING" id="1313304.CALK_0377"/>
<dbReference type="AlphaFoldDB" id="U7DB02"/>
<name>U7DB02_9BACT</name>
<dbReference type="EMBL" id="ASJR01000002">
    <property type="protein sequence ID" value="ERP39207.1"/>
    <property type="molecule type" value="Genomic_DNA"/>
</dbReference>
<comment type="caution">
    <text evidence="2">The sequence shown here is derived from an EMBL/GenBank/DDBJ whole genome shotgun (WGS) entry which is preliminary data.</text>
</comment>
<keyword evidence="3" id="KW-1185">Reference proteome</keyword>
<protein>
    <submittedName>
        <fullName evidence="2">Uncharacterized protein</fullName>
    </submittedName>
</protein>
<evidence type="ECO:0000313" key="3">
    <source>
        <dbReference type="Proteomes" id="UP000017148"/>
    </source>
</evidence>
<sequence length="198" mass="23305">MGGIMKLFLVVGILFLTNACYTQVGYSGRAPRTAQSRTADTIAPEEGRDTAEYEVIRSQETAPRDTVIIRERDREVWIWREDPWGRWELRRYDQHSPYWRYYSSSFRYGYRGVSYPRYWYDPWYYGRGRRDTLVIIDRDTDDESSSSSQYYSPGSGGESREPASRSSSRDSSREQPRSEPREGDTSRDVRDSRRGRGR</sequence>
<feature type="compositionally biased region" description="Basic and acidic residues" evidence="1">
    <location>
        <begin position="158"/>
        <end position="198"/>
    </location>
</feature>
<accession>U7DB02</accession>
<gene>
    <name evidence="2" type="ORF">CALK_0377</name>
</gene>
<feature type="region of interest" description="Disordered" evidence="1">
    <location>
        <begin position="139"/>
        <end position="198"/>
    </location>
</feature>
<organism evidence="2 3">
    <name type="scientific">Chitinivibrio alkaliphilus ACht1</name>
    <dbReference type="NCBI Taxonomy" id="1313304"/>
    <lineage>
        <taxon>Bacteria</taxon>
        <taxon>Pseudomonadati</taxon>
        <taxon>Fibrobacterota</taxon>
        <taxon>Chitinivibrionia</taxon>
        <taxon>Chitinivibrionales</taxon>
        <taxon>Chitinivibrionaceae</taxon>
        <taxon>Chitinivibrio</taxon>
    </lineage>
</organism>
<evidence type="ECO:0000256" key="1">
    <source>
        <dbReference type="SAM" id="MobiDB-lite"/>
    </source>
</evidence>